<dbReference type="EMBL" id="CM003098">
    <property type="protein sequence ID" value="KUI64490.1"/>
    <property type="molecule type" value="Genomic_DNA"/>
</dbReference>
<gene>
    <name evidence="2" type="ORF">VM1G_11352</name>
</gene>
<evidence type="ECO:0000313" key="3">
    <source>
        <dbReference type="Proteomes" id="UP000078559"/>
    </source>
</evidence>
<dbReference type="Proteomes" id="UP000078559">
    <property type="component" value="Chromosome 1"/>
</dbReference>
<evidence type="ECO:0000256" key="1">
    <source>
        <dbReference type="SAM" id="MobiDB-lite"/>
    </source>
</evidence>
<dbReference type="OrthoDB" id="5240662at2759"/>
<name>A0A194VKV5_CYTMA</name>
<feature type="compositionally biased region" description="Basic and acidic residues" evidence="1">
    <location>
        <begin position="40"/>
        <end position="49"/>
    </location>
</feature>
<proteinExistence type="predicted"/>
<accession>A0A194VKV5</accession>
<feature type="region of interest" description="Disordered" evidence="1">
    <location>
        <begin position="23"/>
        <end position="71"/>
    </location>
</feature>
<dbReference type="AlphaFoldDB" id="A0A194VKV5"/>
<feature type="region of interest" description="Disordered" evidence="1">
    <location>
        <begin position="175"/>
        <end position="196"/>
    </location>
</feature>
<feature type="compositionally biased region" description="Polar residues" evidence="1">
    <location>
        <begin position="29"/>
        <end position="39"/>
    </location>
</feature>
<reference evidence="2" key="1">
    <citation type="submission" date="2014-12" db="EMBL/GenBank/DDBJ databases">
        <title>Genome Sequence of Valsa Canker Pathogens Uncovers a Specific Adaption of Colonization on Woody Bark.</title>
        <authorList>
            <person name="Yin Z."/>
            <person name="Liu H."/>
            <person name="Gao X."/>
            <person name="Li Z."/>
            <person name="Song N."/>
            <person name="Ke X."/>
            <person name="Dai Q."/>
            <person name="Wu Y."/>
            <person name="Sun Y."/>
            <person name="Xu J.-R."/>
            <person name="Kang Z.K."/>
            <person name="Wang L."/>
            <person name="Huang L."/>
        </authorList>
    </citation>
    <scope>NUCLEOTIDE SEQUENCE [LARGE SCALE GENOMIC DNA]</scope>
    <source>
        <strain evidence="2">03-8</strain>
    </source>
</reference>
<sequence>MDVLVGELLEEVIQYLVRRNFFRRGSNGPRPSTTNTTTREVGRHQREGLDSQSSYDQRRRHRRQRHTESLMASLDRLSTELELTHDALVRVMHSPRNSHTDNEPLLANADDLRRTIDRSAWKNGPRRWRIIFKAEISNPFSVITVKRPSYGAYISRTSQGWAGWFLCSGQVQSEDIGSSPTAGVRRSLATVRKQSS</sequence>
<evidence type="ECO:0000313" key="2">
    <source>
        <dbReference type="EMBL" id="KUI64490.1"/>
    </source>
</evidence>
<protein>
    <submittedName>
        <fullName evidence="2">Uncharacterized protein</fullName>
    </submittedName>
</protein>
<dbReference type="SMR" id="A0A194VKV5"/>
<organism evidence="2 3">
    <name type="scientific">Cytospora mali</name>
    <name type="common">Apple Valsa canker fungus</name>
    <name type="synonym">Valsa mali</name>
    <dbReference type="NCBI Taxonomy" id="578113"/>
    <lineage>
        <taxon>Eukaryota</taxon>
        <taxon>Fungi</taxon>
        <taxon>Dikarya</taxon>
        <taxon>Ascomycota</taxon>
        <taxon>Pezizomycotina</taxon>
        <taxon>Sordariomycetes</taxon>
        <taxon>Sordariomycetidae</taxon>
        <taxon>Diaporthales</taxon>
        <taxon>Cytosporaceae</taxon>
        <taxon>Cytospora</taxon>
    </lineage>
</organism>
<keyword evidence="3" id="KW-1185">Reference proteome</keyword>